<comment type="caution">
    <text evidence="2">The sequence shown here is derived from an EMBL/GenBank/DDBJ whole genome shotgun (WGS) entry which is preliminary data.</text>
</comment>
<proteinExistence type="predicted"/>
<feature type="region of interest" description="Disordered" evidence="1">
    <location>
        <begin position="58"/>
        <end position="80"/>
    </location>
</feature>
<reference evidence="2" key="1">
    <citation type="journal article" date="2023" name="Science">
        <title>Genome structures resolve the early diversification of teleost fishes.</title>
        <authorList>
            <person name="Parey E."/>
            <person name="Louis A."/>
            <person name="Montfort J."/>
            <person name="Bouchez O."/>
            <person name="Roques C."/>
            <person name="Iampietro C."/>
            <person name="Lluch J."/>
            <person name="Castinel A."/>
            <person name="Donnadieu C."/>
            <person name="Desvignes T."/>
            <person name="Floi Bucao C."/>
            <person name="Jouanno E."/>
            <person name="Wen M."/>
            <person name="Mejri S."/>
            <person name="Dirks R."/>
            <person name="Jansen H."/>
            <person name="Henkel C."/>
            <person name="Chen W.J."/>
            <person name="Zahm M."/>
            <person name="Cabau C."/>
            <person name="Klopp C."/>
            <person name="Thompson A.W."/>
            <person name="Robinson-Rechavi M."/>
            <person name="Braasch I."/>
            <person name="Lecointre G."/>
            <person name="Bobe J."/>
            <person name="Postlethwait J.H."/>
            <person name="Berthelot C."/>
            <person name="Roest Crollius H."/>
            <person name="Guiguen Y."/>
        </authorList>
    </citation>
    <scope>NUCLEOTIDE SEQUENCE</scope>
    <source>
        <strain evidence="2">NC1722</strain>
    </source>
</reference>
<protein>
    <submittedName>
        <fullName evidence="2">Uncharacterized protein</fullName>
    </submittedName>
</protein>
<name>A0AAD7WPQ2_9TELE</name>
<sequence length="92" mass="10457">MQVQCSWCLSESVQVVRLGEVVRLPKATGHTGRRMLKVQRQGQGSHHHYRAQDVKTLFSPGQLPYHGPSTTPHRRDRGERSSLKVTCFVHVI</sequence>
<evidence type="ECO:0000313" key="2">
    <source>
        <dbReference type="EMBL" id="KAJ8404712.1"/>
    </source>
</evidence>
<organism evidence="2 3">
    <name type="scientific">Aldrovandia affinis</name>
    <dbReference type="NCBI Taxonomy" id="143900"/>
    <lineage>
        <taxon>Eukaryota</taxon>
        <taxon>Metazoa</taxon>
        <taxon>Chordata</taxon>
        <taxon>Craniata</taxon>
        <taxon>Vertebrata</taxon>
        <taxon>Euteleostomi</taxon>
        <taxon>Actinopterygii</taxon>
        <taxon>Neopterygii</taxon>
        <taxon>Teleostei</taxon>
        <taxon>Notacanthiformes</taxon>
        <taxon>Halosauridae</taxon>
        <taxon>Aldrovandia</taxon>
    </lineage>
</organism>
<accession>A0AAD7WPQ2</accession>
<dbReference type="EMBL" id="JAINUG010000052">
    <property type="protein sequence ID" value="KAJ8404712.1"/>
    <property type="molecule type" value="Genomic_DNA"/>
</dbReference>
<gene>
    <name evidence="2" type="ORF">AAFF_G00335750</name>
</gene>
<dbReference type="Proteomes" id="UP001221898">
    <property type="component" value="Unassembled WGS sequence"/>
</dbReference>
<dbReference type="AlphaFoldDB" id="A0AAD7WPQ2"/>
<evidence type="ECO:0000256" key="1">
    <source>
        <dbReference type="SAM" id="MobiDB-lite"/>
    </source>
</evidence>
<keyword evidence="3" id="KW-1185">Reference proteome</keyword>
<evidence type="ECO:0000313" key="3">
    <source>
        <dbReference type="Proteomes" id="UP001221898"/>
    </source>
</evidence>